<protein>
    <submittedName>
        <fullName evidence="1">Uncharacterized protein</fullName>
    </submittedName>
</protein>
<dbReference type="Proteomes" id="UP000503447">
    <property type="component" value="Chromosome"/>
</dbReference>
<accession>A0A6M5YNP2</accession>
<keyword evidence="2" id="KW-1185">Reference proteome</keyword>
<name>A0A6M5YNP2_9BACT</name>
<proteinExistence type="predicted"/>
<gene>
    <name evidence="1" type="ORF">FTUN_2516</name>
</gene>
<sequence length="60" mass="6322">MVIVPAYGQTPVHVIGVDGYATPSVQGTLTLTADATDSDPVDQAAGFTYHWIVNRNGVFS</sequence>
<dbReference type="EMBL" id="CP053452">
    <property type="protein sequence ID" value="QJW94990.1"/>
    <property type="molecule type" value="Genomic_DNA"/>
</dbReference>
<evidence type="ECO:0000313" key="2">
    <source>
        <dbReference type="Proteomes" id="UP000503447"/>
    </source>
</evidence>
<dbReference type="RefSeq" id="WP_171470872.1">
    <property type="nucleotide sequence ID" value="NZ_CP053452.2"/>
</dbReference>
<organism evidence="1 2">
    <name type="scientific">Frigoriglobus tundricola</name>
    <dbReference type="NCBI Taxonomy" id="2774151"/>
    <lineage>
        <taxon>Bacteria</taxon>
        <taxon>Pseudomonadati</taxon>
        <taxon>Planctomycetota</taxon>
        <taxon>Planctomycetia</taxon>
        <taxon>Gemmatales</taxon>
        <taxon>Gemmataceae</taxon>
        <taxon>Frigoriglobus</taxon>
    </lineage>
</organism>
<dbReference type="KEGG" id="ftj:FTUN_2516"/>
<evidence type="ECO:0000313" key="1">
    <source>
        <dbReference type="EMBL" id="QJW94990.1"/>
    </source>
</evidence>
<reference evidence="2" key="1">
    <citation type="submission" date="2020-05" db="EMBL/GenBank/DDBJ databases">
        <title>Frigoriglobus tundricola gen. nov., sp. nov., a psychrotolerant cellulolytic planctomycete of the family Gemmataceae with two divergent copies of 16S rRNA gene.</title>
        <authorList>
            <person name="Kulichevskaya I.S."/>
            <person name="Ivanova A.A."/>
            <person name="Naumoff D.G."/>
            <person name="Beletsky A.V."/>
            <person name="Rijpstra W.I.C."/>
            <person name="Sinninghe Damste J.S."/>
            <person name="Mardanov A.V."/>
            <person name="Ravin N.V."/>
            <person name="Dedysh S.N."/>
        </authorList>
    </citation>
    <scope>NUCLEOTIDE SEQUENCE [LARGE SCALE GENOMIC DNA]</scope>
    <source>
        <strain evidence="2">PL17</strain>
    </source>
</reference>
<dbReference type="AlphaFoldDB" id="A0A6M5YNP2"/>